<sequence length="130" mass="15228">MLNLKQLLIYLCDLVESSIFLPQHAIKAIKKRIDNKNLGSYKFQRIILQIKFDDNSYLCYKFNFLNYVKKYHEVDAPETPVIHPPSSVAKSSASFSFNNEFLNLIKQAECVLSNIFDESETFNIFQNYFL</sequence>
<dbReference type="SUPFAM" id="SSF48464">
    <property type="entry name" value="ENTH/VHS domain"/>
    <property type="match status" value="1"/>
</dbReference>
<dbReference type="EMBL" id="REGN01000718">
    <property type="protein sequence ID" value="RNA39679.1"/>
    <property type="molecule type" value="Genomic_DNA"/>
</dbReference>
<keyword evidence="2" id="KW-1185">Reference proteome</keyword>
<name>A0A3M7SVF2_BRAPC</name>
<dbReference type="InterPro" id="IPR008942">
    <property type="entry name" value="ENTH_VHS"/>
</dbReference>
<comment type="caution">
    <text evidence="1">The sequence shown here is derived from an EMBL/GenBank/DDBJ whole genome shotgun (WGS) entry which is preliminary data.</text>
</comment>
<dbReference type="AlphaFoldDB" id="A0A3M7SVF2"/>
<organism evidence="1 2">
    <name type="scientific">Brachionus plicatilis</name>
    <name type="common">Marine rotifer</name>
    <name type="synonym">Brachionus muelleri</name>
    <dbReference type="NCBI Taxonomy" id="10195"/>
    <lineage>
        <taxon>Eukaryota</taxon>
        <taxon>Metazoa</taxon>
        <taxon>Spiralia</taxon>
        <taxon>Gnathifera</taxon>
        <taxon>Rotifera</taxon>
        <taxon>Eurotatoria</taxon>
        <taxon>Monogononta</taxon>
        <taxon>Pseudotrocha</taxon>
        <taxon>Ploima</taxon>
        <taxon>Brachionidae</taxon>
        <taxon>Brachionus</taxon>
    </lineage>
</organism>
<dbReference type="Proteomes" id="UP000276133">
    <property type="component" value="Unassembled WGS sequence"/>
</dbReference>
<reference evidence="1 2" key="1">
    <citation type="journal article" date="2018" name="Sci. Rep.">
        <title>Genomic signatures of local adaptation to the degree of environmental predictability in rotifers.</title>
        <authorList>
            <person name="Franch-Gras L."/>
            <person name="Hahn C."/>
            <person name="Garcia-Roger E.M."/>
            <person name="Carmona M.J."/>
            <person name="Serra M."/>
            <person name="Gomez A."/>
        </authorList>
    </citation>
    <scope>NUCLEOTIDE SEQUENCE [LARGE SCALE GENOMIC DNA]</scope>
    <source>
        <strain evidence="1">HYR1</strain>
    </source>
</reference>
<proteinExistence type="predicted"/>
<protein>
    <submittedName>
        <fullName evidence="1">Uncharacterized protein</fullName>
    </submittedName>
</protein>
<evidence type="ECO:0000313" key="2">
    <source>
        <dbReference type="Proteomes" id="UP000276133"/>
    </source>
</evidence>
<accession>A0A3M7SVF2</accession>
<gene>
    <name evidence="1" type="ORF">BpHYR1_012113</name>
</gene>
<evidence type="ECO:0000313" key="1">
    <source>
        <dbReference type="EMBL" id="RNA39679.1"/>
    </source>
</evidence>